<evidence type="ECO:0000313" key="3">
    <source>
        <dbReference type="Proteomes" id="UP000019275"/>
    </source>
</evidence>
<reference evidence="2 3" key="1">
    <citation type="journal article" date="2014" name="Genome Announc.">
        <title>Draft Genome Sequence of the Carrageenan-Degrading Bacterium Cellulophaga sp. Strain KL-A, Isolated from Decaying Marine Algae.</title>
        <authorList>
            <person name="Shan D."/>
            <person name="Ying J."/>
            <person name="Li X."/>
            <person name="Gao Z."/>
            <person name="Wei G."/>
            <person name="Shao Z."/>
        </authorList>
    </citation>
    <scope>NUCLEOTIDE SEQUENCE [LARGE SCALE GENOMIC DNA]</scope>
    <source>
        <strain evidence="2 3">KL-A</strain>
    </source>
</reference>
<proteinExistence type="predicted"/>
<dbReference type="EMBL" id="ARZX01000006">
    <property type="protein sequence ID" value="EWH14045.1"/>
    <property type="molecule type" value="Genomic_DNA"/>
</dbReference>
<evidence type="ECO:0000259" key="1">
    <source>
        <dbReference type="Pfam" id="PF13480"/>
    </source>
</evidence>
<keyword evidence="3" id="KW-1185">Reference proteome</keyword>
<accession>A0ABN0RQA3</accession>
<sequence>MLLTTKDFYTEFTENRHILPYYTKLESNYNKKIFYSAKRDTSTIYNLKCISIKLFPKYLTPYFYTDTNIGVKKIFQKDVNGCAILIKEKVTIALFLRNEYSKKFRTSINRSVNRFELCFNYSYKMITESITAKQYKFLMGALHKMLVYRFNQRNEPNDVLDNWDYYYNLVFNLVNTNKASILVIYSNDEPINISINYHFKNILFISISSFNHNFSKFSLGNISIYKTIEWALSNNYNLLDMGYGDLEYKRFWSNYMYEYENHIVYKKTHITNAIASIEASKIKIKNTLKKYPIAKKVAKFKTLFRKNKSSLNHSINYKTIDVLNPITANLSEVHFGDRNFNLIAKPLYDYLFLNSIHLDCIRVYEIEYSKEYLIVGSKKTQKVKLN</sequence>
<protein>
    <submittedName>
        <fullName evidence="2">Cellulose biosynthesis protein</fullName>
    </submittedName>
</protein>
<dbReference type="RefSeq" id="WP_034644674.1">
    <property type="nucleotide sequence ID" value="NZ_ARZX01000006.1"/>
</dbReference>
<dbReference type="Proteomes" id="UP000019275">
    <property type="component" value="Unassembled WGS sequence"/>
</dbReference>
<comment type="caution">
    <text evidence="2">The sequence shown here is derived from an EMBL/GenBank/DDBJ whole genome shotgun (WGS) entry which is preliminary data.</text>
</comment>
<dbReference type="Gene3D" id="3.40.630.30">
    <property type="match status" value="1"/>
</dbReference>
<dbReference type="SUPFAM" id="SSF55729">
    <property type="entry name" value="Acyl-CoA N-acyltransferases (Nat)"/>
    <property type="match status" value="1"/>
</dbReference>
<gene>
    <name evidence="2" type="ORF">KLA_06937</name>
</gene>
<feature type="domain" description="BioF2-like acetyltransferase" evidence="1">
    <location>
        <begin position="103"/>
        <end position="250"/>
    </location>
</feature>
<dbReference type="Pfam" id="PF13480">
    <property type="entry name" value="Acetyltransf_6"/>
    <property type="match status" value="1"/>
</dbReference>
<organism evidence="2 3">
    <name type="scientific">Cellulophaga geojensis KL-A</name>
    <dbReference type="NCBI Taxonomy" id="1328323"/>
    <lineage>
        <taxon>Bacteria</taxon>
        <taxon>Pseudomonadati</taxon>
        <taxon>Bacteroidota</taxon>
        <taxon>Flavobacteriia</taxon>
        <taxon>Flavobacteriales</taxon>
        <taxon>Flavobacteriaceae</taxon>
        <taxon>Cellulophaga</taxon>
    </lineage>
</organism>
<evidence type="ECO:0000313" key="2">
    <source>
        <dbReference type="EMBL" id="EWH14045.1"/>
    </source>
</evidence>
<dbReference type="InterPro" id="IPR038740">
    <property type="entry name" value="BioF2-like_GNAT_dom"/>
</dbReference>
<dbReference type="InterPro" id="IPR016181">
    <property type="entry name" value="Acyl_CoA_acyltransferase"/>
</dbReference>
<name>A0ABN0RQA3_9FLAO</name>